<evidence type="ECO:0000313" key="8">
    <source>
        <dbReference type="Proteomes" id="UP001606210"/>
    </source>
</evidence>
<dbReference type="PANTHER" id="PTHR34584">
    <property type="entry name" value="NA(+)/H(+) ANTIPORTER SUBUNIT E1"/>
    <property type="match status" value="1"/>
</dbReference>
<dbReference type="NCBIfam" id="NF006520">
    <property type="entry name" value="PRK08965.1-4"/>
    <property type="match status" value="1"/>
</dbReference>
<accession>A0ABW7FCW1</accession>
<evidence type="ECO:0000256" key="2">
    <source>
        <dbReference type="ARBA" id="ARBA00006228"/>
    </source>
</evidence>
<reference evidence="7 8" key="1">
    <citation type="submission" date="2024-08" db="EMBL/GenBank/DDBJ databases">
        <authorList>
            <person name="Lu H."/>
        </authorList>
    </citation>
    <scope>NUCLEOTIDE SEQUENCE [LARGE SCALE GENOMIC DNA]</scope>
    <source>
        <strain evidence="7 8">LYH14W</strain>
    </source>
</reference>
<evidence type="ECO:0000256" key="3">
    <source>
        <dbReference type="ARBA" id="ARBA00022475"/>
    </source>
</evidence>
<organism evidence="7 8">
    <name type="scientific">Pelomonas parva</name>
    <dbReference type="NCBI Taxonomy" id="3299032"/>
    <lineage>
        <taxon>Bacteria</taxon>
        <taxon>Pseudomonadati</taxon>
        <taxon>Pseudomonadota</taxon>
        <taxon>Betaproteobacteria</taxon>
        <taxon>Burkholderiales</taxon>
        <taxon>Sphaerotilaceae</taxon>
        <taxon>Roseateles</taxon>
    </lineage>
</organism>
<dbReference type="InterPro" id="IPR002758">
    <property type="entry name" value="Cation_antiport_E"/>
</dbReference>
<evidence type="ECO:0000256" key="1">
    <source>
        <dbReference type="ARBA" id="ARBA00004651"/>
    </source>
</evidence>
<protein>
    <submittedName>
        <fullName evidence="7">Na+/H+ antiporter subunit E</fullName>
    </submittedName>
</protein>
<evidence type="ECO:0000256" key="4">
    <source>
        <dbReference type="ARBA" id="ARBA00022692"/>
    </source>
</evidence>
<evidence type="ECO:0000256" key="5">
    <source>
        <dbReference type="ARBA" id="ARBA00022989"/>
    </source>
</evidence>
<evidence type="ECO:0000313" key="7">
    <source>
        <dbReference type="EMBL" id="MFG6433650.1"/>
    </source>
</evidence>
<gene>
    <name evidence="7" type="ORF">ACG00Y_27350</name>
</gene>
<comment type="caution">
    <text evidence="7">The sequence shown here is derived from an EMBL/GenBank/DDBJ whole genome shotgun (WGS) entry which is preliminary data.</text>
</comment>
<comment type="subcellular location">
    <subcellularLocation>
        <location evidence="1">Cell membrane</location>
        <topology evidence="1">Multi-pass membrane protein</topology>
    </subcellularLocation>
</comment>
<keyword evidence="3" id="KW-1003">Cell membrane</keyword>
<keyword evidence="5" id="KW-1133">Transmembrane helix</keyword>
<dbReference type="Proteomes" id="UP001606210">
    <property type="component" value="Unassembled WGS sequence"/>
</dbReference>
<keyword evidence="6" id="KW-0472">Membrane</keyword>
<keyword evidence="4" id="KW-0812">Transmembrane</keyword>
<dbReference type="PIRSF" id="PIRSF019239">
    <property type="entry name" value="MrpE"/>
    <property type="match status" value="1"/>
</dbReference>
<name>A0ABW7FCW1_9BURK</name>
<proteinExistence type="inferred from homology"/>
<keyword evidence="8" id="KW-1185">Reference proteome</keyword>
<sequence>MKRWLPAPLLSAGLFALWLVLNQSLGLGHLLLGALVALAMPVLMAPLRPAAGPLRRPRQLVRLVLYVGVDVVKSALVVGRTVLRASRRPPQGRFVTVPMDLHHAHGLAALAIITTVVPGTVWSELAPDRSALLLHVFDLDAADEAAFIAHFKARYERPLLEIFG</sequence>
<dbReference type="PANTHER" id="PTHR34584:SF1">
    <property type="entry name" value="NA(+)_H(+) ANTIPORTER SUBUNIT E1"/>
    <property type="match status" value="1"/>
</dbReference>
<dbReference type="Pfam" id="PF01899">
    <property type="entry name" value="MNHE"/>
    <property type="match status" value="1"/>
</dbReference>
<comment type="similarity">
    <text evidence="2">Belongs to the CPA3 antiporters (TC 2.A.63) subunit E family.</text>
</comment>
<dbReference type="RefSeq" id="WP_394484559.1">
    <property type="nucleotide sequence ID" value="NZ_JBIGHV010000014.1"/>
</dbReference>
<dbReference type="EMBL" id="JBIGHV010000014">
    <property type="protein sequence ID" value="MFG6433650.1"/>
    <property type="molecule type" value="Genomic_DNA"/>
</dbReference>
<evidence type="ECO:0000256" key="6">
    <source>
        <dbReference type="ARBA" id="ARBA00023136"/>
    </source>
</evidence>